<reference evidence="4" key="1">
    <citation type="submission" date="2016-11" db="UniProtKB">
        <authorList>
            <consortium name="WormBaseParasite"/>
        </authorList>
    </citation>
    <scope>IDENTIFICATION</scope>
</reference>
<feature type="region of interest" description="Disordered" evidence="2">
    <location>
        <begin position="122"/>
        <end position="169"/>
    </location>
</feature>
<feature type="compositionally biased region" description="Acidic residues" evidence="2">
    <location>
        <begin position="134"/>
        <end position="163"/>
    </location>
</feature>
<dbReference type="AlphaFoldDB" id="A0A1I7TLF0"/>
<accession>A0A1I7TLF0</accession>
<proteinExistence type="predicted"/>
<feature type="coiled-coil region" evidence="1">
    <location>
        <begin position="46"/>
        <end position="87"/>
    </location>
</feature>
<feature type="compositionally biased region" description="Basic and acidic residues" evidence="2">
    <location>
        <begin position="122"/>
        <end position="133"/>
    </location>
</feature>
<keyword evidence="3" id="KW-1185">Reference proteome</keyword>
<evidence type="ECO:0000256" key="2">
    <source>
        <dbReference type="SAM" id="MobiDB-lite"/>
    </source>
</evidence>
<protein>
    <submittedName>
        <fullName evidence="4">Uncharacterized protein</fullName>
    </submittedName>
</protein>
<name>A0A1I7TLF0_9PELO</name>
<keyword evidence="1" id="KW-0175">Coiled coil</keyword>
<evidence type="ECO:0000313" key="4">
    <source>
        <dbReference type="WBParaSite" id="Csp11.Scaffold628.g7081.t1"/>
    </source>
</evidence>
<evidence type="ECO:0000313" key="3">
    <source>
        <dbReference type="Proteomes" id="UP000095282"/>
    </source>
</evidence>
<dbReference type="WBParaSite" id="Csp11.Scaffold628.g7081.t1">
    <property type="protein sequence ID" value="Csp11.Scaffold628.g7081.t1"/>
    <property type="gene ID" value="Csp11.Scaffold628.g7081"/>
</dbReference>
<sequence>MQKPEDDFEAAAEAAYLEKKRTDVTGMCPCQARRARHTFRDDIMQYEIHEAEMAKKNKEIRHLNRRIQEYRRDHESALEKIRCMENTNSAQKLCLDSFKNLIEIYEKRLGLPRFDDQEQKYCKKNKETDLREESDGDEVYSQMEEETDNEDSFASENGDSDDWIDLKTK</sequence>
<dbReference type="Proteomes" id="UP000095282">
    <property type="component" value="Unplaced"/>
</dbReference>
<organism evidence="3 4">
    <name type="scientific">Caenorhabditis tropicalis</name>
    <dbReference type="NCBI Taxonomy" id="1561998"/>
    <lineage>
        <taxon>Eukaryota</taxon>
        <taxon>Metazoa</taxon>
        <taxon>Ecdysozoa</taxon>
        <taxon>Nematoda</taxon>
        <taxon>Chromadorea</taxon>
        <taxon>Rhabditida</taxon>
        <taxon>Rhabditina</taxon>
        <taxon>Rhabditomorpha</taxon>
        <taxon>Rhabditoidea</taxon>
        <taxon>Rhabditidae</taxon>
        <taxon>Peloderinae</taxon>
        <taxon>Caenorhabditis</taxon>
    </lineage>
</organism>
<evidence type="ECO:0000256" key="1">
    <source>
        <dbReference type="SAM" id="Coils"/>
    </source>
</evidence>